<dbReference type="PATRIC" id="fig|1189621.3.peg.3117"/>
<dbReference type="InterPro" id="IPR003395">
    <property type="entry name" value="RecF/RecN/SMC_N"/>
</dbReference>
<dbReference type="Proteomes" id="UP000005551">
    <property type="component" value="Unassembled WGS sequence"/>
</dbReference>
<dbReference type="InterPro" id="IPR018078">
    <property type="entry name" value="DNA-binding_RecF_CS"/>
</dbReference>
<protein>
    <recommendedName>
        <fullName evidence="3 9">DNA replication and repair protein RecF</fullName>
    </recommendedName>
</protein>
<evidence type="ECO:0000256" key="4">
    <source>
        <dbReference type="ARBA" id="ARBA00022490"/>
    </source>
</evidence>
<dbReference type="PANTHER" id="PTHR32182">
    <property type="entry name" value="DNA REPLICATION AND REPAIR PROTEIN RECF"/>
    <property type="match status" value="1"/>
</dbReference>
<evidence type="ECO:0000313" key="13">
    <source>
        <dbReference type="Proteomes" id="UP000005551"/>
    </source>
</evidence>
<dbReference type="HAMAP" id="MF_00365">
    <property type="entry name" value="RecF"/>
    <property type="match status" value="1"/>
</dbReference>
<dbReference type="GO" id="GO:0005737">
    <property type="term" value="C:cytoplasm"/>
    <property type="evidence" value="ECO:0007669"/>
    <property type="project" value="UniProtKB-SubCell"/>
</dbReference>
<keyword evidence="9 10" id="KW-0234">DNA repair</keyword>
<dbReference type="GO" id="GO:0000731">
    <property type="term" value="P:DNA synthesis involved in DNA repair"/>
    <property type="evidence" value="ECO:0007669"/>
    <property type="project" value="TreeGrafter"/>
</dbReference>
<comment type="caution">
    <text evidence="12">The sequence shown here is derived from an EMBL/GenBank/DDBJ whole genome shotgun (WGS) entry which is preliminary data.</text>
</comment>
<organism evidence="12 13">
    <name type="scientific">Nitritalea halalkaliphila LW7</name>
    <dbReference type="NCBI Taxonomy" id="1189621"/>
    <lineage>
        <taxon>Bacteria</taxon>
        <taxon>Pseudomonadati</taxon>
        <taxon>Bacteroidota</taxon>
        <taxon>Cytophagia</taxon>
        <taxon>Cytophagales</taxon>
        <taxon>Cyclobacteriaceae</taxon>
        <taxon>Nitritalea</taxon>
    </lineage>
</organism>
<dbReference type="NCBIfam" id="TIGR00611">
    <property type="entry name" value="recf"/>
    <property type="match status" value="1"/>
</dbReference>
<dbReference type="InterPro" id="IPR027417">
    <property type="entry name" value="P-loop_NTPase"/>
</dbReference>
<keyword evidence="6 9" id="KW-0547">Nucleotide-binding</keyword>
<dbReference type="AlphaFoldDB" id="I5BYV1"/>
<keyword evidence="9 10" id="KW-0227">DNA damage</keyword>
<dbReference type="Gene3D" id="1.20.1050.90">
    <property type="entry name" value="RecF/RecN/SMC, N-terminal domain"/>
    <property type="match status" value="1"/>
</dbReference>
<name>I5BYV1_9BACT</name>
<proteinExistence type="inferred from homology"/>
<sequence length="378" mass="43193">MHLAQLHLHFFKNYERSDLEFVAGINCFVGPNGSGKTNLLDAIHYLCLTKSGFGFTDSQSIAHQSQFFTLQAEVEGNTAFSLLKCIQEQGKRKLFYQDGRLLERLGEHVGALPVVLIAPDDADMVKGPEENRRKFFDNTLCQLDPVYLKRLSRYQHLLKQRNALLKTMQAKGRFQADFLAPYDSQLIPEAIWIAEQRQQFLMDFEPLLQAQYQAITAGQEHLQLQYESQARDPEQFEKMFREAAYQDYLAKRSTVGVHKDNFHLYLDGHPIRKFGSQGQVKSAAIALKLAQFLALKARVGFPPILLLDDIFDKLDDKRIQFLLRLVAQNEFGQLFLTDARPERSKKMLASLQTSIRVFPVEKGRVLAAEDIGQVPPSE</sequence>
<evidence type="ECO:0000256" key="6">
    <source>
        <dbReference type="ARBA" id="ARBA00022741"/>
    </source>
</evidence>
<evidence type="ECO:0000256" key="9">
    <source>
        <dbReference type="HAMAP-Rule" id="MF_00365"/>
    </source>
</evidence>
<evidence type="ECO:0000256" key="1">
    <source>
        <dbReference type="ARBA" id="ARBA00004496"/>
    </source>
</evidence>
<feature type="binding site" evidence="9">
    <location>
        <begin position="30"/>
        <end position="37"/>
    </location>
    <ligand>
        <name>ATP</name>
        <dbReference type="ChEBI" id="CHEBI:30616"/>
    </ligand>
</feature>
<comment type="similarity">
    <text evidence="2 9 10">Belongs to the RecF family.</text>
</comment>
<dbReference type="InterPro" id="IPR042174">
    <property type="entry name" value="RecF_2"/>
</dbReference>
<reference evidence="12 13" key="1">
    <citation type="submission" date="2012-05" db="EMBL/GenBank/DDBJ databases">
        <title>Genome sequence of Nitritalea halalkaliphila LW7.</title>
        <authorList>
            <person name="Jangir P.K."/>
            <person name="Singh A."/>
            <person name="Shivaji S."/>
            <person name="Sharma R."/>
        </authorList>
    </citation>
    <scope>NUCLEOTIDE SEQUENCE [LARGE SCALE GENOMIC DNA]</scope>
    <source>
        <strain evidence="12 13">LW7</strain>
    </source>
</reference>
<dbReference type="GO" id="GO:0006260">
    <property type="term" value="P:DNA replication"/>
    <property type="evidence" value="ECO:0007669"/>
    <property type="project" value="UniProtKB-UniRule"/>
</dbReference>
<dbReference type="STRING" id="1189621.A3SI_14976"/>
<keyword evidence="13" id="KW-1185">Reference proteome</keyword>
<dbReference type="OrthoDB" id="9803889at2"/>
<dbReference type="PROSITE" id="PS00618">
    <property type="entry name" value="RECF_2"/>
    <property type="match status" value="1"/>
</dbReference>
<comment type="subcellular location">
    <subcellularLocation>
        <location evidence="1 9 10">Cytoplasm</location>
    </subcellularLocation>
</comment>
<keyword evidence="5 9" id="KW-0235">DNA replication</keyword>
<dbReference type="PANTHER" id="PTHR32182:SF0">
    <property type="entry name" value="DNA REPLICATION AND REPAIR PROTEIN RECF"/>
    <property type="match status" value="1"/>
</dbReference>
<evidence type="ECO:0000313" key="12">
    <source>
        <dbReference type="EMBL" id="EIM74753.1"/>
    </source>
</evidence>
<keyword evidence="4 9" id="KW-0963">Cytoplasm</keyword>
<keyword evidence="7 9" id="KW-0067">ATP-binding</keyword>
<evidence type="ECO:0000259" key="11">
    <source>
        <dbReference type="SMART" id="SM00382"/>
    </source>
</evidence>
<evidence type="ECO:0000256" key="10">
    <source>
        <dbReference type="RuleBase" id="RU000578"/>
    </source>
</evidence>
<accession>I5BYV1</accession>
<gene>
    <name evidence="9" type="primary">recF</name>
    <name evidence="12" type="ORF">A3SI_14976</name>
</gene>
<dbReference type="Pfam" id="PF02463">
    <property type="entry name" value="SMC_N"/>
    <property type="match status" value="1"/>
</dbReference>
<evidence type="ECO:0000256" key="8">
    <source>
        <dbReference type="ARBA" id="ARBA00023125"/>
    </source>
</evidence>
<comment type="function">
    <text evidence="9 10">The RecF protein is involved in DNA metabolism; it is required for DNA replication and normal SOS inducibility. RecF binds preferentially to single-stranded, linear DNA. It also seems to bind ATP.</text>
</comment>
<evidence type="ECO:0000256" key="3">
    <source>
        <dbReference type="ARBA" id="ARBA00020170"/>
    </source>
</evidence>
<dbReference type="InterPro" id="IPR001238">
    <property type="entry name" value="DNA-binding_RecF"/>
</dbReference>
<evidence type="ECO:0000256" key="2">
    <source>
        <dbReference type="ARBA" id="ARBA00008016"/>
    </source>
</evidence>
<dbReference type="GO" id="GO:0009432">
    <property type="term" value="P:SOS response"/>
    <property type="evidence" value="ECO:0007669"/>
    <property type="project" value="UniProtKB-UniRule"/>
</dbReference>
<dbReference type="GO" id="GO:0006302">
    <property type="term" value="P:double-strand break repair"/>
    <property type="evidence" value="ECO:0007669"/>
    <property type="project" value="TreeGrafter"/>
</dbReference>
<dbReference type="EMBL" id="AJYA01000039">
    <property type="protein sequence ID" value="EIM74753.1"/>
    <property type="molecule type" value="Genomic_DNA"/>
</dbReference>
<dbReference type="SUPFAM" id="SSF52540">
    <property type="entry name" value="P-loop containing nucleoside triphosphate hydrolases"/>
    <property type="match status" value="1"/>
</dbReference>
<dbReference type="RefSeq" id="WP_009056297.1">
    <property type="nucleotide sequence ID" value="NZ_AJYA01000039.1"/>
</dbReference>
<dbReference type="Gene3D" id="3.40.50.300">
    <property type="entry name" value="P-loop containing nucleotide triphosphate hydrolases"/>
    <property type="match status" value="1"/>
</dbReference>
<evidence type="ECO:0000256" key="7">
    <source>
        <dbReference type="ARBA" id="ARBA00022840"/>
    </source>
</evidence>
<keyword evidence="9 10" id="KW-0742">SOS response</keyword>
<keyword evidence="8 9" id="KW-0238">DNA-binding</keyword>
<dbReference type="SMART" id="SM00382">
    <property type="entry name" value="AAA"/>
    <property type="match status" value="1"/>
</dbReference>
<feature type="domain" description="AAA+ ATPase" evidence="11">
    <location>
        <begin position="22"/>
        <end position="364"/>
    </location>
</feature>
<dbReference type="GO" id="GO:0003697">
    <property type="term" value="F:single-stranded DNA binding"/>
    <property type="evidence" value="ECO:0007669"/>
    <property type="project" value="UniProtKB-UniRule"/>
</dbReference>
<dbReference type="GO" id="GO:0005524">
    <property type="term" value="F:ATP binding"/>
    <property type="evidence" value="ECO:0007669"/>
    <property type="project" value="UniProtKB-UniRule"/>
</dbReference>
<dbReference type="InterPro" id="IPR003593">
    <property type="entry name" value="AAA+_ATPase"/>
</dbReference>
<evidence type="ECO:0000256" key="5">
    <source>
        <dbReference type="ARBA" id="ARBA00022705"/>
    </source>
</evidence>